<comment type="subcellular location">
    <subcellularLocation>
        <location evidence="1">Cell membrane</location>
        <topology evidence="1">Single-pass type I membrane protein</topology>
    </subcellularLocation>
    <subcellularLocation>
        <location evidence="2">Membrane raft</location>
    </subcellularLocation>
</comment>
<evidence type="ECO:0000256" key="19">
    <source>
        <dbReference type="PROSITE-ProRule" id="PRU00206"/>
    </source>
</evidence>
<evidence type="ECO:0000256" key="21">
    <source>
        <dbReference type="SAM" id="Phobius"/>
    </source>
</evidence>
<evidence type="ECO:0000256" key="18">
    <source>
        <dbReference type="ARBA" id="ARBA00032502"/>
    </source>
</evidence>
<dbReference type="InterPro" id="IPR033998">
    <property type="entry name" value="TNFRSF6_death"/>
</dbReference>
<dbReference type="GO" id="GO:0097527">
    <property type="term" value="P:necroptotic signaling pathway"/>
    <property type="evidence" value="ECO:0007669"/>
    <property type="project" value="TreeGrafter"/>
</dbReference>
<dbReference type="Pfam" id="PF00020">
    <property type="entry name" value="TNFR_c6"/>
    <property type="match status" value="2"/>
</dbReference>
<evidence type="ECO:0000256" key="6">
    <source>
        <dbReference type="ARBA" id="ARBA00022703"/>
    </source>
</evidence>
<keyword evidence="5 21" id="KW-0812">Transmembrane</keyword>
<feature type="compositionally biased region" description="Polar residues" evidence="20">
    <location>
        <begin position="315"/>
        <end position="349"/>
    </location>
</feature>
<dbReference type="Gene3D" id="1.10.533.10">
    <property type="entry name" value="Death Domain, Fas"/>
    <property type="match status" value="1"/>
</dbReference>
<dbReference type="KEGG" id="asn:102375471"/>
<keyword evidence="11 21" id="KW-0472">Membrane</keyword>
<keyword evidence="14" id="KW-0325">Glycoprotein</keyword>
<evidence type="ECO:0000313" key="25">
    <source>
        <dbReference type="Proteomes" id="UP000189705"/>
    </source>
</evidence>
<feature type="transmembrane region" description="Helical" evidence="21">
    <location>
        <begin position="172"/>
        <end position="193"/>
    </location>
</feature>
<dbReference type="OrthoDB" id="10031141at2759"/>
<dbReference type="SMART" id="SM00005">
    <property type="entry name" value="DEATH"/>
    <property type="match status" value="1"/>
</dbReference>
<sequence>MIKKLLVSFLVFSWSTGSQHESNNTLAAHPAYKIAIKRIIAKREINCKSDQHLAADGKTCCKKCPPGTFKEHDCTTGNNTPTCSPCNNGVSFMDEYNYVEKCRRCQPCDSGHGLEVENNCTTTHNTKCRCKSGYFCVSEQCTKHCEPCDKCENGIVDVHCTPTSNTVCKGNFWWMLSALILLLPLAGILYYCFRHRKNYKNLTINQQYSKNVIGEENPLLYTDIDLSPHISSIAEGMTLPQVKTFVRRHQITEPTIERVIQDNQNDTAEQKIKLLLNWYEAHGMKGAHRTLISSLRELKMCAVADSIEEKLKAAVSSSQENNRSNNGTTEQSSVHSYGDSVPQQEAISE</sequence>
<gene>
    <name evidence="26" type="primary">FAS</name>
</gene>
<dbReference type="PANTHER" id="PTHR46874:SF1">
    <property type="entry name" value="TUMOR NECROSIS FACTOR RECEPTOR SUPERFAMILY MEMBER 6"/>
    <property type="match status" value="1"/>
</dbReference>
<dbReference type="InterPro" id="IPR000488">
    <property type="entry name" value="Death_dom"/>
</dbReference>
<evidence type="ECO:0000256" key="3">
    <source>
        <dbReference type="ARBA" id="ARBA00015761"/>
    </source>
</evidence>
<keyword evidence="26" id="KW-0675">Receptor</keyword>
<protein>
    <recommendedName>
        <fullName evidence="3">Tumor necrosis factor receptor superfamily member 6</fullName>
    </recommendedName>
    <alternativeName>
        <fullName evidence="17">Apo-1 antigen</fullName>
    </alternativeName>
    <alternativeName>
        <fullName evidence="18">Apoptosis-mediating surface antigen FAS</fullName>
    </alternativeName>
    <alternativeName>
        <fullName evidence="16">FASLG receptor</fullName>
    </alternativeName>
</protein>
<dbReference type="GO" id="GO:0097192">
    <property type="term" value="P:extrinsic apoptotic signaling pathway in absence of ligand"/>
    <property type="evidence" value="ECO:0007669"/>
    <property type="project" value="TreeGrafter"/>
</dbReference>
<evidence type="ECO:0000256" key="10">
    <source>
        <dbReference type="ARBA" id="ARBA00022989"/>
    </source>
</evidence>
<evidence type="ECO:0000256" key="9">
    <source>
        <dbReference type="ARBA" id="ARBA00022860"/>
    </source>
</evidence>
<dbReference type="GO" id="GO:0032872">
    <property type="term" value="P:regulation of stress-activated MAPK cascade"/>
    <property type="evidence" value="ECO:0007669"/>
    <property type="project" value="TreeGrafter"/>
</dbReference>
<keyword evidence="9" id="KW-0112">Calmodulin-binding</keyword>
<dbReference type="GO" id="GO:0005516">
    <property type="term" value="F:calmodulin binding"/>
    <property type="evidence" value="ECO:0007669"/>
    <property type="project" value="UniProtKB-KW"/>
</dbReference>
<dbReference type="GO" id="GO:0006924">
    <property type="term" value="P:activation-induced cell death of T cells"/>
    <property type="evidence" value="ECO:0007669"/>
    <property type="project" value="TreeGrafter"/>
</dbReference>
<evidence type="ECO:0000256" key="11">
    <source>
        <dbReference type="ARBA" id="ARBA00023136"/>
    </source>
</evidence>
<dbReference type="InterPro" id="IPR011029">
    <property type="entry name" value="DEATH-like_dom_sf"/>
</dbReference>
<dbReference type="RefSeq" id="XP_014377918.1">
    <property type="nucleotide sequence ID" value="XM_014522432.2"/>
</dbReference>
<evidence type="ECO:0000256" key="4">
    <source>
        <dbReference type="ARBA" id="ARBA00022475"/>
    </source>
</evidence>
<proteinExistence type="predicted"/>
<keyword evidence="4" id="KW-1003">Cell membrane</keyword>
<evidence type="ECO:0000256" key="17">
    <source>
        <dbReference type="ARBA" id="ARBA00032338"/>
    </source>
</evidence>
<dbReference type="Pfam" id="PF00531">
    <property type="entry name" value="Death"/>
    <property type="match status" value="1"/>
</dbReference>
<feature type="repeat" description="TNFR-Cys" evidence="19">
    <location>
        <begin position="129"/>
        <end position="168"/>
    </location>
</feature>
<dbReference type="CTD" id="355"/>
<dbReference type="InterPro" id="IPR001368">
    <property type="entry name" value="TNFR/NGFR_Cys_rich_reg"/>
</dbReference>
<keyword evidence="25" id="KW-1185">Reference proteome</keyword>
<keyword evidence="6" id="KW-0053">Apoptosis</keyword>
<dbReference type="GO" id="GO:0097049">
    <property type="term" value="P:motor neuron apoptotic process"/>
    <property type="evidence" value="ECO:0007669"/>
    <property type="project" value="TreeGrafter"/>
</dbReference>
<feature type="region of interest" description="Disordered" evidence="20">
    <location>
        <begin position="313"/>
        <end position="349"/>
    </location>
</feature>
<dbReference type="PRINTS" id="PR01680">
    <property type="entry name" value="TNFACTORR6"/>
</dbReference>
<dbReference type="PROSITE" id="PS50050">
    <property type="entry name" value="TNFR_NGFR_2"/>
    <property type="match status" value="2"/>
</dbReference>
<keyword evidence="7 22" id="KW-0732">Signal</keyword>
<dbReference type="GeneID" id="102375471"/>
<evidence type="ECO:0000259" key="24">
    <source>
        <dbReference type="PROSITE" id="PS50050"/>
    </source>
</evidence>
<evidence type="ECO:0000256" key="5">
    <source>
        <dbReference type="ARBA" id="ARBA00022692"/>
    </source>
</evidence>
<dbReference type="STRING" id="38654.A0A1U8D9E4"/>
<dbReference type="GO" id="GO:0005031">
    <property type="term" value="F:tumor necrosis factor receptor activity"/>
    <property type="evidence" value="ECO:0007669"/>
    <property type="project" value="TreeGrafter"/>
</dbReference>
<dbReference type="GO" id="GO:0045121">
    <property type="term" value="C:membrane raft"/>
    <property type="evidence" value="ECO:0007669"/>
    <property type="project" value="UniProtKB-SubCell"/>
</dbReference>
<dbReference type="GO" id="GO:0031265">
    <property type="term" value="C:CD95 death-inducing signaling complex"/>
    <property type="evidence" value="ECO:0007669"/>
    <property type="project" value="TreeGrafter"/>
</dbReference>
<comment type="caution">
    <text evidence="19">Lacks conserved residue(s) required for the propagation of feature annotation.</text>
</comment>
<reference evidence="26" key="1">
    <citation type="submission" date="2025-08" db="UniProtKB">
        <authorList>
            <consortium name="RefSeq"/>
        </authorList>
    </citation>
    <scope>IDENTIFICATION</scope>
</reference>
<keyword evidence="10 21" id="KW-1133">Transmembrane helix</keyword>
<evidence type="ECO:0000256" key="13">
    <source>
        <dbReference type="ARBA" id="ARBA00023157"/>
    </source>
</evidence>
<feature type="disulfide bond" evidence="19">
    <location>
        <begin position="130"/>
        <end position="145"/>
    </location>
</feature>
<dbReference type="SUPFAM" id="SSF57586">
    <property type="entry name" value="TNF receptor-like"/>
    <property type="match status" value="2"/>
</dbReference>
<keyword evidence="8" id="KW-0677">Repeat</keyword>
<feature type="domain" description="TNFR-Cys" evidence="24">
    <location>
        <begin position="85"/>
        <end position="128"/>
    </location>
</feature>
<dbReference type="SMART" id="SM00208">
    <property type="entry name" value="TNFR"/>
    <property type="match status" value="3"/>
</dbReference>
<evidence type="ECO:0000256" key="1">
    <source>
        <dbReference type="ARBA" id="ARBA00004251"/>
    </source>
</evidence>
<dbReference type="InterPro" id="IPR008063">
    <property type="entry name" value="Fas_rcpt"/>
</dbReference>
<evidence type="ECO:0000256" key="20">
    <source>
        <dbReference type="SAM" id="MobiDB-lite"/>
    </source>
</evidence>
<organism evidence="25 26">
    <name type="scientific">Alligator sinensis</name>
    <name type="common">Chinese alligator</name>
    <dbReference type="NCBI Taxonomy" id="38654"/>
    <lineage>
        <taxon>Eukaryota</taxon>
        <taxon>Metazoa</taxon>
        <taxon>Chordata</taxon>
        <taxon>Craniata</taxon>
        <taxon>Vertebrata</taxon>
        <taxon>Euteleostomi</taxon>
        <taxon>Archelosauria</taxon>
        <taxon>Archosauria</taxon>
        <taxon>Crocodylia</taxon>
        <taxon>Alligatoridae</taxon>
        <taxon>Alligatorinae</taxon>
        <taxon>Alligator</taxon>
    </lineage>
</organism>
<evidence type="ECO:0000256" key="7">
    <source>
        <dbReference type="ARBA" id="ARBA00022729"/>
    </source>
</evidence>
<feature type="signal peptide" evidence="22">
    <location>
        <begin position="1"/>
        <end position="20"/>
    </location>
</feature>
<evidence type="ECO:0000259" key="23">
    <source>
        <dbReference type="PROSITE" id="PS50017"/>
    </source>
</evidence>
<dbReference type="AlphaFoldDB" id="A0A1U8D9E4"/>
<dbReference type="SUPFAM" id="SSF47986">
    <property type="entry name" value="DEATH domain"/>
    <property type="match status" value="1"/>
</dbReference>
<dbReference type="GO" id="GO:0006955">
    <property type="term" value="P:immune response"/>
    <property type="evidence" value="ECO:0007669"/>
    <property type="project" value="InterPro"/>
</dbReference>
<evidence type="ECO:0000256" key="2">
    <source>
        <dbReference type="ARBA" id="ARBA00004285"/>
    </source>
</evidence>
<evidence type="ECO:0000313" key="26">
    <source>
        <dbReference type="RefSeq" id="XP_014377918.1"/>
    </source>
</evidence>
<evidence type="ECO:0000256" key="15">
    <source>
        <dbReference type="ARBA" id="ARBA00023288"/>
    </source>
</evidence>
<dbReference type="PROSITE" id="PS50017">
    <property type="entry name" value="DEATH_DOMAIN"/>
    <property type="match status" value="1"/>
</dbReference>
<feature type="domain" description="Death" evidence="23">
    <location>
        <begin position="243"/>
        <end position="311"/>
    </location>
</feature>
<keyword evidence="15" id="KW-0449">Lipoprotein</keyword>
<keyword evidence="12" id="KW-0564">Palmitate</keyword>
<accession>A0A1U8D9E4</accession>
<feature type="domain" description="TNFR-Cys" evidence="24">
    <location>
        <begin position="129"/>
        <end position="168"/>
    </location>
</feature>
<dbReference type="CDD" id="cd08316">
    <property type="entry name" value="Death_FAS_TNFRSF6"/>
    <property type="match status" value="1"/>
</dbReference>
<dbReference type="GO" id="GO:0043066">
    <property type="term" value="P:negative regulation of apoptotic process"/>
    <property type="evidence" value="ECO:0007669"/>
    <property type="project" value="TreeGrafter"/>
</dbReference>
<dbReference type="eggNOG" id="ENOG502S0SV">
    <property type="taxonomic scope" value="Eukaryota"/>
</dbReference>
<keyword evidence="13 19" id="KW-1015">Disulfide bond</keyword>
<dbReference type="Gene3D" id="2.10.50.10">
    <property type="entry name" value="Tumor Necrosis Factor Receptor, subunit A, domain 2"/>
    <property type="match status" value="2"/>
</dbReference>
<dbReference type="InParanoid" id="A0A1U8D9E4"/>
<feature type="chain" id="PRO_5010574980" description="Tumor necrosis factor receptor superfamily member 6" evidence="22">
    <location>
        <begin position="21"/>
        <end position="349"/>
    </location>
</feature>
<dbReference type="Proteomes" id="UP000189705">
    <property type="component" value="Unplaced"/>
</dbReference>
<evidence type="ECO:0000256" key="14">
    <source>
        <dbReference type="ARBA" id="ARBA00023180"/>
    </source>
</evidence>
<name>A0A1U8D9E4_ALLSI</name>
<feature type="repeat" description="TNFR-Cys" evidence="19">
    <location>
        <begin position="85"/>
        <end position="128"/>
    </location>
</feature>
<evidence type="ECO:0000256" key="22">
    <source>
        <dbReference type="SAM" id="SignalP"/>
    </source>
</evidence>
<evidence type="ECO:0000256" key="16">
    <source>
        <dbReference type="ARBA" id="ARBA00030181"/>
    </source>
</evidence>
<dbReference type="PANTHER" id="PTHR46874">
    <property type="entry name" value="TUMOR NECROSIS FACTOR RECEPTOR SUPERFAMILY MEMBER 6"/>
    <property type="match status" value="1"/>
</dbReference>
<evidence type="ECO:0000256" key="8">
    <source>
        <dbReference type="ARBA" id="ARBA00022737"/>
    </source>
</evidence>
<dbReference type="GO" id="GO:0009897">
    <property type="term" value="C:external side of plasma membrane"/>
    <property type="evidence" value="ECO:0007669"/>
    <property type="project" value="TreeGrafter"/>
</dbReference>
<evidence type="ECO:0000256" key="12">
    <source>
        <dbReference type="ARBA" id="ARBA00023139"/>
    </source>
</evidence>